<comment type="caution">
    <text evidence="9">The sequence shown here is derived from an EMBL/GenBank/DDBJ whole genome shotgun (WGS) entry which is preliminary data.</text>
</comment>
<proteinExistence type="predicted"/>
<dbReference type="Pfam" id="PF07696">
    <property type="entry name" value="7TMR-DISMED2"/>
    <property type="match status" value="1"/>
</dbReference>
<dbReference type="AlphaFoldDB" id="A0A4R6IEW9"/>
<dbReference type="Gene3D" id="3.30.565.10">
    <property type="entry name" value="Histidine kinase-like ATPase, C-terminal domain"/>
    <property type="match status" value="1"/>
</dbReference>
<dbReference type="OrthoDB" id="9816309at2"/>
<gene>
    <name evidence="9" type="ORF">CLV32_3937</name>
</gene>
<evidence type="ECO:0000256" key="2">
    <source>
        <dbReference type="ARBA" id="ARBA00012438"/>
    </source>
</evidence>
<keyword evidence="4" id="KW-0902">Two-component regulatory system</keyword>
<dbReference type="Pfam" id="PF02518">
    <property type="entry name" value="HATPase_c"/>
    <property type="match status" value="1"/>
</dbReference>
<dbReference type="Pfam" id="PF07695">
    <property type="entry name" value="7TMR-DISM_7TM"/>
    <property type="match status" value="1"/>
</dbReference>
<dbReference type="InterPro" id="IPR004358">
    <property type="entry name" value="Sig_transdc_His_kin-like_C"/>
</dbReference>
<evidence type="ECO:0000256" key="3">
    <source>
        <dbReference type="ARBA" id="ARBA00022553"/>
    </source>
</evidence>
<keyword evidence="6" id="KW-0812">Transmembrane</keyword>
<dbReference type="Proteomes" id="UP000295499">
    <property type="component" value="Unassembled WGS sequence"/>
</dbReference>
<dbReference type="PRINTS" id="PR00344">
    <property type="entry name" value="BCTRLSENSOR"/>
</dbReference>
<dbReference type="PROSITE" id="PS50110">
    <property type="entry name" value="RESPONSE_REGULATORY"/>
    <property type="match status" value="1"/>
</dbReference>
<dbReference type="InterPro" id="IPR001789">
    <property type="entry name" value="Sig_transdc_resp-reg_receiver"/>
</dbReference>
<dbReference type="EC" id="2.7.13.3" evidence="2"/>
<dbReference type="RefSeq" id="WP_133558544.1">
    <property type="nucleotide sequence ID" value="NZ_SNWM01000005.1"/>
</dbReference>
<dbReference type="SMART" id="SM00448">
    <property type="entry name" value="REC"/>
    <property type="match status" value="1"/>
</dbReference>
<feature type="transmembrane region" description="Helical" evidence="6">
    <location>
        <begin position="292"/>
        <end position="313"/>
    </location>
</feature>
<dbReference type="InterPro" id="IPR003661">
    <property type="entry name" value="HisK_dim/P_dom"/>
</dbReference>
<evidence type="ECO:0000259" key="7">
    <source>
        <dbReference type="PROSITE" id="PS50109"/>
    </source>
</evidence>
<feature type="transmembrane region" description="Helical" evidence="6">
    <location>
        <begin position="266"/>
        <end position="286"/>
    </location>
</feature>
<feature type="transmembrane region" description="Helical" evidence="6">
    <location>
        <begin position="168"/>
        <end position="189"/>
    </location>
</feature>
<dbReference type="SMART" id="SM00388">
    <property type="entry name" value="HisKA"/>
    <property type="match status" value="1"/>
</dbReference>
<sequence length="768" mass="86243">MGQYVFKEGTLPAQVSLTPYAKIADIGLNPISFTEVQRKSAQINFMPIKDRVGNLGFTNHIYWVRFQIQNHTLDHISYYLETAEPVTDIVNLYGISNGGAVDLQRSGDKLDFSARALPFNATLFRIKLAPAESKTFFMEVRNDGEKNTLPIELMSPEMLLKKMYQEQLIMGLFYGVLLIIVVTYFFFYFALKEYSFLYYALYVFSLIICHAALDGFLHQYVTKDNSWLNLHAVILSAIAGSYFFGKYSELILNIKVDLPIVYRILQGMYLLLGTITVGVIFIPSFLSYTYPIVNIITLFGMVIIGLSVVVRIIKQQKTDLFFSGGLLILFVCFFLVILRNFGINFPTFLMDNISKIGIGLQIISLSLSMANRIWVMKVKEKELHAIALQRAEEMNDVKSFFMSNMSHELRTPLNAIVGLTNIIDQETKEPATSANLQLIRSASDSLISSLDDIFDFAKIEKGELQLDQLPFLLAPLMEKVSRRFTILALEKNLDFKTDFRFNTDIQVIGDPLRLEQILNNILSNAIKFTVHGGVLFSVSSKIDEQHKLTLDIVITDTGIGIVPEKLDAVFEAFSQVEATNTRRFGGFGIGLSIVKTLIDRKKGKITIQSKLGVGTTCSISLVFPVTAYPAAVQNRFPQNRYDLLGSKILVVEDNKMNQMVLKMMFSKWGGTTASFADHGADALEQLLLEEIDLVLMDLQMPVMDGYEATAAIRGGKAGDRNIMVPIIALTADLMDSTKNTVFELGVNDFMTKPVDQKTLYEKITSLLS</sequence>
<evidence type="ECO:0000256" key="1">
    <source>
        <dbReference type="ARBA" id="ARBA00000085"/>
    </source>
</evidence>
<dbReference type="InterPro" id="IPR036097">
    <property type="entry name" value="HisK_dim/P_sf"/>
</dbReference>
<dbReference type="Gene3D" id="3.40.50.2300">
    <property type="match status" value="1"/>
</dbReference>
<keyword evidence="9" id="KW-0418">Kinase</keyword>
<dbReference type="InterPro" id="IPR011006">
    <property type="entry name" value="CheY-like_superfamily"/>
</dbReference>
<dbReference type="EMBL" id="SNWM01000005">
    <property type="protein sequence ID" value="TDO20177.1"/>
    <property type="molecule type" value="Genomic_DNA"/>
</dbReference>
<dbReference type="Gene3D" id="2.60.40.2380">
    <property type="match status" value="1"/>
</dbReference>
<dbReference type="FunFam" id="3.30.565.10:FF:000010">
    <property type="entry name" value="Sensor histidine kinase RcsC"/>
    <property type="match status" value="1"/>
</dbReference>
<reference evidence="9 10" key="1">
    <citation type="submission" date="2019-03" db="EMBL/GenBank/DDBJ databases">
        <title>Genomic Encyclopedia of Archaeal and Bacterial Type Strains, Phase II (KMG-II): from individual species to whole genera.</title>
        <authorList>
            <person name="Goeker M."/>
        </authorList>
    </citation>
    <scope>NUCLEOTIDE SEQUENCE [LARGE SCALE GENOMIC DNA]</scope>
    <source>
        <strain evidence="9 10">DSM 19034</strain>
    </source>
</reference>
<dbReference type="InterPro" id="IPR011623">
    <property type="entry name" value="7TMR_DISM_rcpt_extracell_dom1"/>
</dbReference>
<keyword evidence="10" id="KW-1185">Reference proteome</keyword>
<organism evidence="9 10">
    <name type="scientific">Pedobacter duraquae</name>
    <dbReference type="NCBI Taxonomy" id="425511"/>
    <lineage>
        <taxon>Bacteria</taxon>
        <taxon>Pseudomonadati</taxon>
        <taxon>Bacteroidota</taxon>
        <taxon>Sphingobacteriia</taxon>
        <taxon>Sphingobacteriales</taxon>
        <taxon>Sphingobacteriaceae</taxon>
        <taxon>Pedobacter</taxon>
    </lineage>
</organism>
<dbReference type="PANTHER" id="PTHR45339:SF1">
    <property type="entry name" value="HYBRID SIGNAL TRANSDUCTION HISTIDINE KINASE J"/>
    <property type="match status" value="1"/>
</dbReference>
<keyword evidence="9" id="KW-0808">Transferase</keyword>
<dbReference type="SUPFAM" id="SSF55874">
    <property type="entry name" value="ATPase domain of HSP90 chaperone/DNA topoisomerase II/histidine kinase"/>
    <property type="match status" value="1"/>
</dbReference>
<dbReference type="InterPro" id="IPR005467">
    <property type="entry name" value="His_kinase_dom"/>
</dbReference>
<evidence type="ECO:0000256" key="4">
    <source>
        <dbReference type="ARBA" id="ARBA00023012"/>
    </source>
</evidence>
<dbReference type="PROSITE" id="PS50109">
    <property type="entry name" value="HIS_KIN"/>
    <property type="match status" value="1"/>
</dbReference>
<feature type="transmembrane region" description="Helical" evidence="6">
    <location>
        <begin position="227"/>
        <end position="245"/>
    </location>
</feature>
<name>A0A4R6IEW9_9SPHI</name>
<evidence type="ECO:0000256" key="5">
    <source>
        <dbReference type="PROSITE-ProRule" id="PRU00169"/>
    </source>
</evidence>
<dbReference type="InterPro" id="IPR011622">
    <property type="entry name" value="7TMR_DISM_rcpt_extracell_dom2"/>
</dbReference>
<dbReference type="Gene3D" id="1.10.287.130">
    <property type="match status" value="1"/>
</dbReference>
<dbReference type="Pfam" id="PF00512">
    <property type="entry name" value="HisKA"/>
    <property type="match status" value="1"/>
</dbReference>
<keyword evidence="6" id="KW-0472">Membrane</keyword>
<dbReference type="CDD" id="cd00082">
    <property type="entry name" value="HisKA"/>
    <property type="match status" value="1"/>
</dbReference>
<evidence type="ECO:0000259" key="8">
    <source>
        <dbReference type="PROSITE" id="PS50110"/>
    </source>
</evidence>
<keyword evidence="3 5" id="KW-0597">Phosphoprotein</keyword>
<keyword evidence="6" id="KW-1133">Transmembrane helix</keyword>
<evidence type="ECO:0000313" key="9">
    <source>
        <dbReference type="EMBL" id="TDO20177.1"/>
    </source>
</evidence>
<dbReference type="SUPFAM" id="SSF52172">
    <property type="entry name" value="CheY-like"/>
    <property type="match status" value="1"/>
</dbReference>
<dbReference type="InterPro" id="IPR003594">
    <property type="entry name" value="HATPase_dom"/>
</dbReference>
<evidence type="ECO:0000313" key="10">
    <source>
        <dbReference type="Proteomes" id="UP000295499"/>
    </source>
</evidence>
<dbReference type="SUPFAM" id="SSF47384">
    <property type="entry name" value="Homodimeric domain of signal transducing histidine kinase"/>
    <property type="match status" value="1"/>
</dbReference>
<dbReference type="CDD" id="cd17546">
    <property type="entry name" value="REC_hyHK_CKI1_RcsC-like"/>
    <property type="match status" value="1"/>
</dbReference>
<feature type="modified residue" description="4-aspartylphosphate" evidence="5">
    <location>
        <position position="697"/>
    </location>
</feature>
<feature type="transmembrane region" description="Helical" evidence="6">
    <location>
        <begin position="320"/>
        <end position="338"/>
    </location>
</feature>
<dbReference type="InterPro" id="IPR036890">
    <property type="entry name" value="HATPase_C_sf"/>
</dbReference>
<dbReference type="GO" id="GO:0000155">
    <property type="term" value="F:phosphorelay sensor kinase activity"/>
    <property type="evidence" value="ECO:0007669"/>
    <property type="project" value="InterPro"/>
</dbReference>
<feature type="domain" description="Histidine kinase" evidence="7">
    <location>
        <begin position="404"/>
        <end position="625"/>
    </location>
</feature>
<accession>A0A4R6IEW9</accession>
<feature type="domain" description="Response regulatory" evidence="8">
    <location>
        <begin position="647"/>
        <end position="767"/>
    </location>
</feature>
<protein>
    <recommendedName>
        <fullName evidence="2">histidine kinase</fullName>
        <ecNumber evidence="2">2.7.13.3</ecNumber>
    </recommendedName>
</protein>
<evidence type="ECO:0000256" key="6">
    <source>
        <dbReference type="SAM" id="Phobius"/>
    </source>
</evidence>
<dbReference type="Pfam" id="PF00072">
    <property type="entry name" value="Response_reg"/>
    <property type="match status" value="1"/>
</dbReference>
<feature type="transmembrane region" description="Helical" evidence="6">
    <location>
        <begin position="196"/>
        <end position="221"/>
    </location>
</feature>
<dbReference type="SMART" id="SM00387">
    <property type="entry name" value="HATPase_c"/>
    <property type="match status" value="1"/>
</dbReference>
<dbReference type="PANTHER" id="PTHR45339">
    <property type="entry name" value="HYBRID SIGNAL TRANSDUCTION HISTIDINE KINASE J"/>
    <property type="match status" value="1"/>
</dbReference>
<comment type="catalytic activity">
    <reaction evidence="1">
        <text>ATP + protein L-histidine = ADP + protein N-phospho-L-histidine.</text>
        <dbReference type="EC" id="2.7.13.3"/>
    </reaction>
</comment>